<dbReference type="EMBL" id="JAPDRN010000042">
    <property type="protein sequence ID" value="KAJ9633842.1"/>
    <property type="molecule type" value="Genomic_DNA"/>
</dbReference>
<evidence type="ECO:0000313" key="4">
    <source>
        <dbReference type="EMBL" id="KAJ9633842.1"/>
    </source>
</evidence>
<sequence length="745" mass="84183">MRRLKLLVSARRTVRARRIFPAPPTGQAPPSGAVAPGRERLPNTANPPLREENGEPHTRTPLEVAEGDFSRDESVPFELPWTPGTLEHRQIYAQTARSLSPMHPPPRLRASRLDLPDYIKPVPQSLGADDIEYLQKKGAFTLPEVALRDECLRCFALYVQPLYPVVDFVQIWSVTHAPSSANRGKLSLLLMQAILFAGAMWADVKLVRGAGFLSRKALRQSLHERIRVLYDADYEEDRMTVVQSLLLRSFWWKEANEQKDGWHWVGVAFSVARSIDLDCAGTDQDGSNRALRHRRKQLWWALCNREVIASCDMGRAPRVRDDEQTVPVLNLDDFHYDGITSGPFCGMACPTEGQHLILARISVEFVKLNRIFNKILETVCRNKTAIRTTGLRSAEQMEDKWNHVFPRRGLVNVADLIACDEELSHWRQQVPGDLWHAGPLPSDITEWRRAELSHRAMLCITYHTALMTLHRPQVLPSRSTTTGTPGAAEQRRKQESRTRMRHSAQEITRTAMHFFNADQLVFLPATVVSSLMPVSISHTLDLFCHDDETVRTKAAAQLDQCRAMLYILAERQHAPAWVLQTVEYILSRAKQHEASRDSSRHHQHAARPEDEEKRGHLPLTSQEGRFRDRRGSEMAHPRSPHPRPSSPGSSLRSVDSPSAEAPANGESEQPTAAAIPSNMNACQQPDYTSSFFNVAEGWLDFQFPSSAVPTFDLEFCAMGAVEDPWLDFTHLPETMAGSSWPMDDF</sequence>
<reference evidence="4" key="1">
    <citation type="submission" date="2022-10" db="EMBL/GenBank/DDBJ databases">
        <title>Culturing micro-colonial fungi from biological soil crusts in the Mojave desert and describing Neophaeococcomyces mojavensis, and introducing the new genera and species Taxawa tesnikishii.</title>
        <authorList>
            <person name="Kurbessoian T."/>
            <person name="Stajich J.E."/>
        </authorList>
    </citation>
    <scope>NUCLEOTIDE SEQUENCE</scope>
    <source>
        <strain evidence="4">TK_35</strain>
    </source>
</reference>
<dbReference type="Pfam" id="PF04082">
    <property type="entry name" value="Fungal_trans"/>
    <property type="match status" value="1"/>
</dbReference>
<accession>A0AA39CWE3</accession>
<feature type="region of interest" description="Disordered" evidence="2">
    <location>
        <begin position="592"/>
        <end position="671"/>
    </location>
</feature>
<feature type="compositionally biased region" description="Basic and acidic residues" evidence="2">
    <location>
        <begin position="592"/>
        <end position="615"/>
    </location>
</feature>
<feature type="compositionally biased region" description="Low complexity" evidence="2">
    <location>
        <begin position="646"/>
        <end position="658"/>
    </location>
</feature>
<name>A0AA39CWE3_9EURO</name>
<evidence type="ECO:0000256" key="1">
    <source>
        <dbReference type="ARBA" id="ARBA00023242"/>
    </source>
</evidence>
<proteinExistence type="predicted"/>
<feature type="region of interest" description="Disordered" evidence="2">
    <location>
        <begin position="475"/>
        <end position="499"/>
    </location>
</feature>
<dbReference type="GO" id="GO:0008270">
    <property type="term" value="F:zinc ion binding"/>
    <property type="evidence" value="ECO:0007669"/>
    <property type="project" value="InterPro"/>
</dbReference>
<feature type="compositionally biased region" description="Basic and acidic residues" evidence="2">
    <location>
        <begin position="489"/>
        <end position="498"/>
    </location>
</feature>
<dbReference type="PANTHER" id="PTHR47425:SF3">
    <property type="entry name" value="ZN(II)2CYS6 TRANSCRIPTION FACTOR (EUROFUNG)"/>
    <property type="match status" value="1"/>
</dbReference>
<dbReference type="Proteomes" id="UP001172681">
    <property type="component" value="Unassembled WGS sequence"/>
</dbReference>
<dbReference type="InterPro" id="IPR007219">
    <property type="entry name" value="XnlR_reg_dom"/>
</dbReference>
<dbReference type="PANTHER" id="PTHR47425">
    <property type="entry name" value="FARB-RELATED"/>
    <property type="match status" value="1"/>
</dbReference>
<dbReference type="InterPro" id="IPR052761">
    <property type="entry name" value="Fungal_Detox/Toxin_TFs"/>
</dbReference>
<evidence type="ECO:0000259" key="3">
    <source>
        <dbReference type="SMART" id="SM00906"/>
    </source>
</evidence>
<evidence type="ECO:0000256" key="2">
    <source>
        <dbReference type="SAM" id="MobiDB-lite"/>
    </source>
</evidence>
<organism evidence="4 5">
    <name type="scientific">Knufia peltigerae</name>
    <dbReference type="NCBI Taxonomy" id="1002370"/>
    <lineage>
        <taxon>Eukaryota</taxon>
        <taxon>Fungi</taxon>
        <taxon>Dikarya</taxon>
        <taxon>Ascomycota</taxon>
        <taxon>Pezizomycotina</taxon>
        <taxon>Eurotiomycetes</taxon>
        <taxon>Chaetothyriomycetidae</taxon>
        <taxon>Chaetothyriales</taxon>
        <taxon>Trichomeriaceae</taxon>
        <taxon>Knufia</taxon>
    </lineage>
</organism>
<dbReference type="CDD" id="cd12148">
    <property type="entry name" value="fungal_TF_MHR"/>
    <property type="match status" value="1"/>
</dbReference>
<feature type="region of interest" description="Disordered" evidence="2">
    <location>
        <begin position="18"/>
        <end position="61"/>
    </location>
</feature>
<dbReference type="SMART" id="SM00906">
    <property type="entry name" value="Fungal_trans"/>
    <property type="match status" value="1"/>
</dbReference>
<dbReference type="AlphaFoldDB" id="A0AA39CWE3"/>
<protein>
    <recommendedName>
        <fullName evidence="3">Xylanolytic transcriptional activator regulatory domain-containing protein</fullName>
    </recommendedName>
</protein>
<gene>
    <name evidence="4" type="ORF">H2204_006627</name>
</gene>
<feature type="compositionally biased region" description="Basic and acidic residues" evidence="2">
    <location>
        <begin position="624"/>
        <end position="636"/>
    </location>
</feature>
<feature type="compositionally biased region" description="Basic and acidic residues" evidence="2">
    <location>
        <begin position="49"/>
        <end position="60"/>
    </location>
</feature>
<keyword evidence="5" id="KW-1185">Reference proteome</keyword>
<evidence type="ECO:0000313" key="5">
    <source>
        <dbReference type="Proteomes" id="UP001172681"/>
    </source>
</evidence>
<comment type="caution">
    <text evidence="4">The sequence shown here is derived from an EMBL/GenBank/DDBJ whole genome shotgun (WGS) entry which is preliminary data.</text>
</comment>
<dbReference type="GO" id="GO:0006351">
    <property type="term" value="P:DNA-templated transcription"/>
    <property type="evidence" value="ECO:0007669"/>
    <property type="project" value="InterPro"/>
</dbReference>
<dbReference type="GO" id="GO:0003677">
    <property type="term" value="F:DNA binding"/>
    <property type="evidence" value="ECO:0007669"/>
    <property type="project" value="InterPro"/>
</dbReference>
<keyword evidence="1" id="KW-0539">Nucleus</keyword>
<feature type="domain" description="Xylanolytic transcriptional activator regulatory" evidence="3">
    <location>
        <begin position="261"/>
        <end position="334"/>
    </location>
</feature>